<evidence type="ECO:0000313" key="1">
    <source>
        <dbReference type="EMBL" id="KAF8793177.1"/>
    </source>
</evidence>
<dbReference type="AlphaFoldDB" id="A0A8T0FPQ5"/>
<organism evidence="1 2">
    <name type="scientific">Argiope bruennichi</name>
    <name type="common">Wasp spider</name>
    <name type="synonym">Aranea bruennichi</name>
    <dbReference type="NCBI Taxonomy" id="94029"/>
    <lineage>
        <taxon>Eukaryota</taxon>
        <taxon>Metazoa</taxon>
        <taxon>Ecdysozoa</taxon>
        <taxon>Arthropoda</taxon>
        <taxon>Chelicerata</taxon>
        <taxon>Arachnida</taxon>
        <taxon>Araneae</taxon>
        <taxon>Araneomorphae</taxon>
        <taxon>Entelegynae</taxon>
        <taxon>Araneoidea</taxon>
        <taxon>Araneidae</taxon>
        <taxon>Argiope</taxon>
    </lineage>
</organism>
<comment type="caution">
    <text evidence="1">The sequence shown here is derived from an EMBL/GenBank/DDBJ whole genome shotgun (WGS) entry which is preliminary data.</text>
</comment>
<dbReference type="EMBL" id="JABXBU010000003">
    <property type="protein sequence ID" value="KAF8793177.1"/>
    <property type="molecule type" value="Genomic_DNA"/>
</dbReference>
<reference evidence="1" key="2">
    <citation type="submission" date="2020-06" db="EMBL/GenBank/DDBJ databases">
        <authorList>
            <person name="Sheffer M."/>
        </authorList>
    </citation>
    <scope>NUCLEOTIDE SEQUENCE</scope>
</reference>
<protein>
    <submittedName>
        <fullName evidence="1">Uncharacterized protein</fullName>
    </submittedName>
</protein>
<sequence length="168" mass="19555">MGVWRHVHPFSRSLKYSVPHPCEYRLQWEINTRPPYFSSGIRRTEFLLLCVVGRRQKLLQLRSRALVGVQTSPVEFVFRVELHIDKGGGECHNWVSSSPPPSPRLFKLKHIAHQTLQTQCHTKTGFAVYYSEFYSPLLFNQYDTGTTQKVTNVVLELSQRNSSRSKHR</sequence>
<proteinExistence type="predicted"/>
<gene>
    <name evidence="1" type="ORF">HNY73_004693</name>
</gene>
<keyword evidence="2" id="KW-1185">Reference proteome</keyword>
<evidence type="ECO:0000313" key="2">
    <source>
        <dbReference type="Proteomes" id="UP000807504"/>
    </source>
</evidence>
<reference evidence="1" key="1">
    <citation type="journal article" date="2020" name="bioRxiv">
        <title>Chromosome-level reference genome of the European wasp spider Argiope bruennichi: a resource for studies on range expansion and evolutionary adaptation.</title>
        <authorList>
            <person name="Sheffer M.M."/>
            <person name="Hoppe A."/>
            <person name="Krehenwinkel H."/>
            <person name="Uhl G."/>
            <person name="Kuss A.W."/>
            <person name="Jensen L."/>
            <person name="Jensen C."/>
            <person name="Gillespie R.G."/>
            <person name="Hoff K.J."/>
            <person name="Prost S."/>
        </authorList>
    </citation>
    <scope>NUCLEOTIDE SEQUENCE</scope>
</reference>
<name>A0A8T0FPQ5_ARGBR</name>
<accession>A0A8T0FPQ5</accession>
<dbReference type="Proteomes" id="UP000807504">
    <property type="component" value="Unassembled WGS sequence"/>
</dbReference>